<protein>
    <recommendedName>
        <fullName evidence="2">DUF6705 domain-containing protein</fullName>
    </recommendedName>
</protein>
<keyword evidence="1" id="KW-0732">Signal</keyword>
<organism evidence="3 4">
    <name type="scientific">Mucilaginibacter rigui</name>
    <dbReference type="NCBI Taxonomy" id="534635"/>
    <lineage>
        <taxon>Bacteria</taxon>
        <taxon>Pseudomonadati</taxon>
        <taxon>Bacteroidota</taxon>
        <taxon>Sphingobacteriia</taxon>
        <taxon>Sphingobacteriales</taxon>
        <taxon>Sphingobacteriaceae</taxon>
        <taxon>Mucilaginibacter</taxon>
    </lineage>
</organism>
<feature type="chain" id="PRO_5046657573" description="DUF6705 domain-containing protein" evidence="1">
    <location>
        <begin position="19"/>
        <end position="161"/>
    </location>
</feature>
<dbReference type="RefSeq" id="WP_191176855.1">
    <property type="nucleotide sequence ID" value="NZ_JACWMW010000004.1"/>
</dbReference>
<evidence type="ECO:0000259" key="2">
    <source>
        <dbReference type="Pfam" id="PF20448"/>
    </source>
</evidence>
<evidence type="ECO:0000313" key="3">
    <source>
        <dbReference type="EMBL" id="MBD1387000.1"/>
    </source>
</evidence>
<dbReference type="EMBL" id="JACWMW010000004">
    <property type="protein sequence ID" value="MBD1387000.1"/>
    <property type="molecule type" value="Genomic_DNA"/>
</dbReference>
<keyword evidence="4" id="KW-1185">Reference proteome</keyword>
<name>A0ABR7XBM2_9SPHI</name>
<dbReference type="Proteomes" id="UP000618754">
    <property type="component" value="Unassembled WGS sequence"/>
</dbReference>
<evidence type="ECO:0000256" key="1">
    <source>
        <dbReference type="SAM" id="SignalP"/>
    </source>
</evidence>
<feature type="signal peptide" evidence="1">
    <location>
        <begin position="1"/>
        <end position="18"/>
    </location>
</feature>
<accession>A0ABR7XBM2</accession>
<dbReference type="InterPro" id="IPR046551">
    <property type="entry name" value="DUF6705"/>
</dbReference>
<dbReference type="Pfam" id="PF20448">
    <property type="entry name" value="DUF6705"/>
    <property type="match status" value="1"/>
</dbReference>
<feature type="domain" description="DUF6705" evidence="2">
    <location>
        <begin position="1"/>
        <end position="91"/>
    </location>
</feature>
<reference evidence="3 4" key="1">
    <citation type="submission" date="2020-09" db="EMBL/GenBank/DDBJ databases">
        <title>Novel species of Mucilaginibacter isolated from a glacier on the Tibetan Plateau.</title>
        <authorList>
            <person name="Liu Q."/>
            <person name="Xin Y.-H."/>
        </authorList>
    </citation>
    <scope>NUCLEOTIDE SEQUENCE [LARGE SCALE GENOMIC DNA]</scope>
    <source>
        <strain evidence="3 4">CGMCC 1.13878</strain>
    </source>
</reference>
<sequence>MKTLLIILSIIFCGCANAQIKTLDLNHGKYLENSFKDDFLGKWKANKNDFKVSISKEKKHIKRGTMDVYIDFLNIRITHFLSNGVQVANRFTSEMSLISVGNSDSFTGTFRDTISGNNIKINLKRINSNELLFTASLPEIDFTNHPENGTIFPRKVNLVRD</sequence>
<comment type="caution">
    <text evidence="3">The sequence shown here is derived from an EMBL/GenBank/DDBJ whole genome shotgun (WGS) entry which is preliminary data.</text>
</comment>
<gene>
    <name evidence="3" type="ORF">IDJ75_17065</name>
</gene>
<evidence type="ECO:0000313" key="4">
    <source>
        <dbReference type="Proteomes" id="UP000618754"/>
    </source>
</evidence>
<proteinExistence type="predicted"/>
<dbReference type="PROSITE" id="PS51257">
    <property type="entry name" value="PROKAR_LIPOPROTEIN"/>
    <property type="match status" value="1"/>
</dbReference>